<gene>
    <name evidence="1" type="ORF">SAMN04488519_11219</name>
</gene>
<evidence type="ECO:0000313" key="1">
    <source>
        <dbReference type="EMBL" id="SFO70422.1"/>
    </source>
</evidence>
<dbReference type="RefSeq" id="WP_091655400.1">
    <property type="nucleotide sequence ID" value="NZ_FOVW01000012.1"/>
</dbReference>
<dbReference type="PROSITE" id="PS51257">
    <property type="entry name" value="PROKAR_LIPOPROTEIN"/>
    <property type="match status" value="1"/>
</dbReference>
<reference evidence="2" key="1">
    <citation type="submission" date="2016-10" db="EMBL/GenBank/DDBJ databases">
        <authorList>
            <person name="Varghese N."/>
            <person name="Submissions S."/>
        </authorList>
    </citation>
    <scope>NUCLEOTIDE SEQUENCE [LARGE SCALE GENOMIC DNA]</scope>
    <source>
        <strain evidence="2">DSM 15282</strain>
    </source>
</reference>
<sequence length="384" mass="44750">MKKIIFILFLWTFISCGPEKSTHVFQGDLEDFVVDSLSFERKEGVGFMGFHKTTIRNGKELLYTKWNETFQFFDVRSGRRVDLLTIPTEGPKGIKGRAEVGGFLEDDMLLVTNSTGNTNIYFRDTLMTTFRREMDSFANGRYIYLGDARNSFHSLPSGNFELTFNPFEFMAFREGRDGLDLSFTSWIGEFDRNGKLVCESDFLAPYDKSFGESTQGGKLVRMVEEGGSWAMFPYSDSLYQIKNCEVIQRLKLNSLSSIYYFPEKYEGNKNSGRWVKPEDGASNLYLIKDVRTGLFIRFIHLREKRNETDKVDLHQKTVSKEVTYLMLIYDEDWKLLAELEQVYYPGTKFENLFSTSEGLFINKPEQKSEDEYEFYKIDLSRFKN</sequence>
<evidence type="ECO:0008006" key="3">
    <source>
        <dbReference type="Google" id="ProtNLM"/>
    </source>
</evidence>
<keyword evidence="2" id="KW-1185">Reference proteome</keyword>
<organism evidence="1 2">
    <name type="scientific">Algoriphagus ornithinivorans</name>
    <dbReference type="NCBI Taxonomy" id="226506"/>
    <lineage>
        <taxon>Bacteria</taxon>
        <taxon>Pseudomonadati</taxon>
        <taxon>Bacteroidota</taxon>
        <taxon>Cytophagia</taxon>
        <taxon>Cytophagales</taxon>
        <taxon>Cyclobacteriaceae</taxon>
        <taxon>Algoriphagus</taxon>
    </lineage>
</organism>
<protein>
    <recommendedName>
        <fullName evidence="3">6-bladed beta-propeller protein</fullName>
    </recommendedName>
</protein>
<dbReference type="STRING" id="226506.SAMN04488519_11219"/>
<dbReference type="EMBL" id="FOVW01000012">
    <property type="protein sequence ID" value="SFO70422.1"/>
    <property type="molecule type" value="Genomic_DNA"/>
</dbReference>
<proteinExistence type="predicted"/>
<dbReference type="AlphaFoldDB" id="A0A1I5JCF4"/>
<accession>A0A1I5JCF4</accession>
<dbReference type="Proteomes" id="UP000199564">
    <property type="component" value="Unassembled WGS sequence"/>
</dbReference>
<evidence type="ECO:0000313" key="2">
    <source>
        <dbReference type="Proteomes" id="UP000199564"/>
    </source>
</evidence>
<name>A0A1I5JCF4_9BACT</name>